<dbReference type="Proteomes" id="UP000198847">
    <property type="component" value="Unassembled WGS sequence"/>
</dbReference>
<dbReference type="PANTHER" id="PTHR30086:SF20">
    <property type="entry name" value="ARGININE EXPORTER PROTEIN ARGO-RELATED"/>
    <property type="match status" value="1"/>
</dbReference>
<evidence type="ECO:0000313" key="8">
    <source>
        <dbReference type="Proteomes" id="UP000198847"/>
    </source>
</evidence>
<reference evidence="7 8" key="1">
    <citation type="submission" date="2016-10" db="EMBL/GenBank/DDBJ databases">
        <authorList>
            <person name="de Groot N.N."/>
        </authorList>
    </citation>
    <scope>NUCLEOTIDE SEQUENCE [LARGE SCALE GENOMIC DNA]</scope>
    <source>
        <strain evidence="7 8">DSM 13305</strain>
    </source>
</reference>
<keyword evidence="2" id="KW-1003">Cell membrane</keyword>
<evidence type="ECO:0000256" key="2">
    <source>
        <dbReference type="ARBA" id="ARBA00022475"/>
    </source>
</evidence>
<sequence>MESSLFLKGMLLGFSIAAPVGPIGLLCIQRTLANGWLYGFLSGLGTATADAAYGLIAAFGITAVSAFLISQQFLLHIIGGLFLLYLGYTTFRSLPADTVTTSSIKNNLSSSYSSAFFLTLTNPMTIMSFAAIFAGFGVQAGSTWRETYIQPAFIVGGVFLGSLLWWLLLCGTVTILRPRFHRTRLHWLNRLSGLVIGLFGLLSLATL</sequence>
<dbReference type="PANTHER" id="PTHR30086">
    <property type="entry name" value="ARGININE EXPORTER PROTEIN ARGO"/>
    <property type="match status" value="1"/>
</dbReference>
<dbReference type="Pfam" id="PF01810">
    <property type="entry name" value="LysE"/>
    <property type="match status" value="1"/>
</dbReference>
<dbReference type="STRING" id="112903.SAMN04490178_102242"/>
<feature type="transmembrane region" description="Helical" evidence="6">
    <location>
        <begin position="112"/>
        <end position="136"/>
    </location>
</feature>
<feature type="transmembrane region" description="Helical" evidence="6">
    <location>
        <begin position="148"/>
        <end position="175"/>
    </location>
</feature>
<feature type="transmembrane region" description="Helical" evidence="6">
    <location>
        <begin position="73"/>
        <end position="91"/>
    </location>
</feature>
<evidence type="ECO:0000256" key="5">
    <source>
        <dbReference type="ARBA" id="ARBA00023136"/>
    </source>
</evidence>
<keyword evidence="5 6" id="KW-0472">Membrane</keyword>
<comment type="subcellular location">
    <subcellularLocation>
        <location evidence="1">Cell membrane</location>
        <topology evidence="1">Multi-pass membrane protein</topology>
    </subcellularLocation>
</comment>
<keyword evidence="4 6" id="KW-1133">Transmembrane helix</keyword>
<dbReference type="GO" id="GO:0005886">
    <property type="term" value="C:plasma membrane"/>
    <property type="evidence" value="ECO:0007669"/>
    <property type="project" value="UniProtKB-SubCell"/>
</dbReference>
<evidence type="ECO:0000256" key="1">
    <source>
        <dbReference type="ARBA" id="ARBA00004651"/>
    </source>
</evidence>
<dbReference type="InterPro" id="IPR001123">
    <property type="entry name" value="LeuE-type"/>
</dbReference>
<dbReference type="AlphaFoldDB" id="A0A1H8QA88"/>
<proteinExistence type="predicted"/>
<evidence type="ECO:0000256" key="6">
    <source>
        <dbReference type="SAM" id="Phobius"/>
    </source>
</evidence>
<feature type="transmembrane region" description="Helical" evidence="6">
    <location>
        <begin position="40"/>
        <end position="67"/>
    </location>
</feature>
<accession>A0A1H8QA88</accession>
<gene>
    <name evidence="7" type="ORF">SAMN04490178_102242</name>
</gene>
<protein>
    <submittedName>
        <fullName evidence="7">Threonine/homoserine/homoserine lactone efflux protein</fullName>
    </submittedName>
</protein>
<organism evidence="7 8">
    <name type="scientific">Propionispora vibrioides</name>
    <dbReference type="NCBI Taxonomy" id="112903"/>
    <lineage>
        <taxon>Bacteria</taxon>
        <taxon>Bacillati</taxon>
        <taxon>Bacillota</taxon>
        <taxon>Negativicutes</taxon>
        <taxon>Selenomonadales</taxon>
        <taxon>Sporomusaceae</taxon>
        <taxon>Propionispora</taxon>
    </lineage>
</organism>
<keyword evidence="3 6" id="KW-0812">Transmembrane</keyword>
<feature type="transmembrane region" description="Helical" evidence="6">
    <location>
        <begin position="6"/>
        <end position="28"/>
    </location>
</feature>
<dbReference type="EMBL" id="FODY01000002">
    <property type="protein sequence ID" value="SEO51145.1"/>
    <property type="molecule type" value="Genomic_DNA"/>
</dbReference>
<dbReference type="GO" id="GO:0015171">
    <property type="term" value="F:amino acid transmembrane transporter activity"/>
    <property type="evidence" value="ECO:0007669"/>
    <property type="project" value="TreeGrafter"/>
</dbReference>
<dbReference type="RefSeq" id="WP_091743945.1">
    <property type="nucleotide sequence ID" value="NZ_FODY01000002.1"/>
</dbReference>
<evidence type="ECO:0000256" key="3">
    <source>
        <dbReference type="ARBA" id="ARBA00022692"/>
    </source>
</evidence>
<dbReference type="OrthoDB" id="5638726at2"/>
<name>A0A1H8QA88_9FIRM</name>
<keyword evidence="8" id="KW-1185">Reference proteome</keyword>
<feature type="transmembrane region" description="Helical" evidence="6">
    <location>
        <begin position="187"/>
        <end position="205"/>
    </location>
</feature>
<evidence type="ECO:0000313" key="7">
    <source>
        <dbReference type="EMBL" id="SEO51145.1"/>
    </source>
</evidence>
<evidence type="ECO:0000256" key="4">
    <source>
        <dbReference type="ARBA" id="ARBA00022989"/>
    </source>
</evidence>